<dbReference type="Proteomes" id="UP001062443">
    <property type="component" value="Unassembled WGS sequence"/>
</dbReference>
<feature type="transmembrane region" description="Helical" evidence="1">
    <location>
        <begin position="56"/>
        <end position="74"/>
    </location>
</feature>
<evidence type="ECO:0008006" key="4">
    <source>
        <dbReference type="Google" id="ProtNLM"/>
    </source>
</evidence>
<name>A0ABQ0QLB1_9PROT</name>
<reference evidence="2" key="1">
    <citation type="submission" date="2013-04" db="EMBL/GenBank/DDBJ databases">
        <title>The genome sequencing project of 58 acetic acid bacteria.</title>
        <authorList>
            <person name="Okamoto-Kainuma A."/>
            <person name="Ishikawa M."/>
            <person name="Umino S."/>
            <person name="Koizumi Y."/>
            <person name="Shiwa Y."/>
            <person name="Yoshikawa H."/>
            <person name="Matsutani M."/>
            <person name="Matsushita K."/>
        </authorList>
    </citation>
    <scope>NUCLEOTIDE SEQUENCE</scope>
    <source>
        <strain evidence="2">NBRC 106556</strain>
    </source>
</reference>
<evidence type="ECO:0000256" key="1">
    <source>
        <dbReference type="SAM" id="Phobius"/>
    </source>
</evidence>
<comment type="caution">
    <text evidence="2">The sequence shown here is derived from an EMBL/GenBank/DDBJ whole genome shotgun (WGS) entry which is preliminary data.</text>
</comment>
<organism evidence="2 3">
    <name type="scientific">Neokomagataea tanensis NBRC 106556</name>
    <dbReference type="NCBI Taxonomy" id="1223519"/>
    <lineage>
        <taxon>Bacteria</taxon>
        <taxon>Pseudomonadati</taxon>
        <taxon>Pseudomonadota</taxon>
        <taxon>Alphaproteobacteria</taxon>
        <taxon>Acetobacterales</taxon>
        <taxon>Acetobacteraceae</taxon>
        <taxon>Neokomagataea</taxon>
    </lineage>
</organism>
<feature type="transmembrane region" description="Helical" evidence="1">
    <location>
        <begin position="112"/>
        <end position="131"/>
    </location>
</feature>
<evidence type="ECO:0000313" key="3">
    <source>
        <dbReference type="Proteomes" id="UP001062443"/>
    </source>
</evidence>
<protein>
    <recommendedName>
        <fullName evidence="4">SHOCT domain-containing protein</fullName>
    </recommendedName>
</protein>
<feature type="transmembrane region" description="Helical" evidence="1">
    <location>
        <begin position="86"/>
        <end position="105"/>
    </location>
</feature>
<proteinExistence type="predicted"/>
<keyword evidence="1" id="KW-0812">Transmembrane</keyword>
<keyword evidence="1" id="KW-0472">Membrane</keyword>
<accession>A0ABQ0QLB1</accession>
<sequence>MRQNTDKTLENLEKLFELKERKIISEDEYYLKKFQLLNKDTELSEKNNNKRLGHGVSLLIGAIACLLIEGSILSPDNITKEILNQSLGMIIIFGAWIIPHSIWLITKKGANIILPIISLAIIGLCLLSYIGNAS</sequence>
<dbReference type="RefSeq" id="WP_068170606.1">
    <property type="nucleotide sequence ID" value="NZ_BAQB01000097.1"/>
</dbReference>
<keyword evidence="3" id="KW-1185">Reference proteome</keyword>
<evidence type="ECO:0000313" key="2">
    <source>
        <dbReference type="EMBL" id="GBR49148.1"/>
    </source>
</evidence>
<gene>
    <name evidence="2" type="ORF">AA106556_1948</name>
</gene>
<keyword evidence="1" id="KW-1133">Transmembrane helix</keyword>
<dbReference type="EMBL" id="BAQB01000097">
    <property type="protein sequence ID" value="GBR49148.1"/>
    <property type="molecule type" value="Genomic_DNA"/>
</dbReference>